<dbReference type="EMBL" id="JAEUXJ010000032">
    <property type="protein sequence ID" value="MBL6459303.1"/>
    <property type="molecule type" value="Genomic_DNA"/>
</dbReference>
<feature type="domain" description="HTH merR-type" evidence="12">
    <location>
        <begin position="20"/>
        <end position="88"/>
    </location>
</feature>
<dbReference type="PROSITE" id="PS50937">
    <property type="entry name" value="HTH_MERR_2"/>
    <property type="match status" value="1"/>
</dbReference>
<proteinExistence type="predicted"/>
<feature type="coiled-coil region" evidence="11">
    <location>
        <begin position="98"/>
        <end position="128"/>
    </location>
</feature>
<keyword evidence="11" id="KW-0175">Coiled coil</keyword>
<evidence type="ECO:0000256" key="6">
    <source>
        <dbReference type="ARBA" id="ARBA00023015"/>
    </source>
</evidence>
<dbReference type="InterPro" id="IPR011794">
    <property type="entry name" value="MerR"/>
</dbReference>
<reference evidence="13 14" key="1">
    <citation type="submission" date="2021-01" db="EMBL/GenBank/DDBJ databases">
        <title>Belnapia mucosa sp. nov. and Belnapia arida sp. nov., isolated from the Tabernas Desert (Almeria, Spain).</title>
        <authorList>
            <person name="Molina-Menor E."/>
            <person name="Vidal-Verdu A."/>
            <person name="Calonge A."/>
            <person name="Satari L."/>
            <person name="Pereto Magraner J."/>
            <person name="Porcar Miralles M."/>
        </authorList>
    </citation>
    <scope>NUCLEOTIDE SEQUENCE [LARGE SCALE GENOMIC DNA]</scope>
    <source>
        <strain evidence="13 14">T6</strain>
    </source>
</reference>
<name>A0ABS1VCB3_9PROT</name>
<evidence type="ECO:0000256" key="2">
    <source>
        <dbReference type="ARBA" id="ARBA00022466"/>
    </source>
</evidence>
<dbReference type="PRINTS" id="PR00040">
    <property type="entry name" value="HTHMERR"/>
</dbReference>
<dbReference type="SUPFAM" id="SSF46955">
    <property type="entry name" value="Putative DNA-binding domain"/>
    <property type="match status" value="1"/>
</dbReference>
<dbReference type="Gene3D" id="1.10.1660.10">
    <property type="match status" value="1"/>
</dbReference>
<keyword evidence="3" id="KW-0678">Repressor</keyword>
<keyword evidence="2" id="KW-0475">Mercuric resistance</keyword>
<evidence type="ECO:0000256" key="1">
    <source>
        <dbReference type="ARBA" id="ARBA00017146"/>
    </source>
</evidence>
<evidence type="ECO:0000256" key="10">
    <source>
        <dbReference type="ARBA" id="ARBA00024874"/>
    </source>
</evidence>
<evidence type="ECO:0000256" key="5">
    <source>
        <dbReference type="ARBA" id="ARBA00022914"/>
    </source>
</evidence>
<keyword evidence="8" id="KW-0010">Activator</keyword>
<evidence type="ECO:0000313" key="14">
    <source>
        <dbReference type="Proteomes" id="UP000606490"/>
    </source>
</evidence>
<sequence length="145" mass="16132">MVPNQGARSSLTSESRRATSLTIGKLAAAGHVGVQTIRFYQHRGLLRTPPRGEGVRHYDLEDVRRLRFIRQAQTAGFTLEEIRELLDLNAGEDRSRARELAMARIEALDAKIADLQQARQALRRLARECADGKTGPCPILAAFKV</sequence>
<comment type="caution">
    <text evidence="13">The sequence shown here is derived from an EMBL/GenBank/DDBJ whole genome shotgun (WGS) entry which is preliminary data.</text>
</comment>
<keyword evidence="9" id="KW-0804">Transcription</keyword>
<evidence type="ECO:0000256" key="9">
    <source>
        <dbReference type="ARBA" id="ARBA00023163"/>
    </source>
</evidence>
<organism evidence="13 14">
    <name type="scientific">Belnapia mucosa</name>
    <dbReference type="NCBI Taxonomy" id="2804532"/>
    <lineage>
        <taxon>Bacteria</taxon>
        <taxon>Pseudomonadati</taxon>
        <taxon>Pseudomonadota</taxon>
        <taxon>Alphaproteobacteria</taxon>
        <taxon>Acetobacterales</taxon>
        <taxon>Roseomonadaceae</taxon>
        <taxon>Belnapia</taxon>
    </lineage>
</organism>
<dbReference type="SMART" id="SM00422">
    <property type="entry name" value="HTH_MERR"/>
    <property type="match status" value="1"/>
</dbReference>
<accession>A0ABS1VCB3</accession>
<evidence type="ECO:0000256" key="4">
    <source>
        <dbReference type="ARBA" id="ARBA00022723"/>
    </source>
</evidence>
<evidence type="ECO:0000256" key="11">
    <source>
        <dbReference type="SAM" id="Coils"/>
    </source>
</evidence>
<evidence type="ECO:0000256" key="8">
    <source>
        <dbReference type="ARBA" id="ARBA00023159"/>
    </source>
</evidence>
<evidence type="ECO:0000256" key="3">
    <source>
        <dbReference type="ARBA" id="ARBA00022491"/>
    </source>
</evidence>
<keyword evidence="7 13" id="KW-0238">DNA-binding</keyword>
<dbReference type="InterPro" id="IPR000551">
    <property type="entry name" value="MerR-type_HTH_dom"/>
</dbReference>
<dbReference type="Pfam" id="PF13411">
    <property type="entry name" value="MerR_1"/>
    <property type="match status" value="1"/>
</dbReference>
<keyword evidence="14" id="KW-1185">Reference proteome</keyword>
<dbReference type="InterPro" id="IPR009061">
    <property type="entry name" value="DNA-bd_dom_put_sf"/>
</dbReference>
<dbReference type="Proteomes" id="UP000606490">
    <property type="component" value="Unassembled WGS sequence"/>
</dbReference>
<protein>
    <recommendedName>
        <fullName evidence="1">Mercuric resistance operon regulatory protein</fullName>
    </recommendedName>
</protein>
<gene>
    <name evidence="13" type="ORF">JMJ55_28690</name>
</gene>
<dbReference type="CDD" id="cd04783">
    <property type="entry name" value="HTH_MerR1"/>
    <property type="match status" value="1"/>
</dbReference>
<dbReference type="PANTHER" id="PTHR30204">
    <property type="entry name" value="REDOX-CYCLING DRUG-SENSING TRANSCRIPTIONAL ACTIVATOR SOXR"/>
    <property type="match status" value="1"/>
</dbReference>
<dbReference type="InterPro" id="IPR047057">
    <property type="entry name" value="MerR_fam"/>
</dbReference>
<evidence type="ECO:0000313" key="13">
    <source>
        <dbReference type="EMBL" id="MBL6459303.1"/>
    </source>
</evidence>
<dbReference type="PANTHER" id="PTHR30204:SF69">
    <property type="entry name" value="MERR-FAMILY TRANSCRIPTIONAL REGULATOR"/>
    <property type="match status" value="1"/>
</dbReference>
<comment type="function">
    <text evidence="10">Mediates the mercuric-dependent induction of mercury resistance operon. In the absence of mercury MerR represses transcription by binding tightly to the mer operator region; when mercury is present the dimeric complex binds a single ion and becomes a potent transcriptional activator, while remaining bound to the mer site.</text>
</comment>
<keyword evidence="4" id="KW-0479">Metal-binding</keyword>
<keyword evidence="6" id="KW-0805">Transcription regulation</keyword>
<evidence type="ECO:0000259" key="12">
    <source>
        <dbReference type="PROSITE" id="PS50937"/>
    </source>
</evidence>
<evidence type="ECO:0000256" key="7">
    <source>
        <dbReference type="ARBA" id="ARBA00023125"/>
    </source>
</evidence>
<keyword evidence="5" id="KW-0476">Mercury</keyword>
<dbReference type="GO" id="GO:0003677">
    <property type="term" value="F:DNA binding"/>
    <property type="evidence" value="ECO:0007669"/>
    <property type="project" value="UniProtKB-KW"/>
</dbReference>